<evidence type="ECO:0000313" key="2">
    <source>
        <dbReference type="EMBL" id="KAK2964652.1"/>
    </source>
</evidence>
<gene>
    <name evidence="2" type="ORF">BLNAU_569</name>
</gene>
<feature type="region of interest" description="Disordered" evidence="1">
    <location>
        <begin position="1"/>
        <end position="72"/>
    </location>
</feature>
<proteinExistence type="predicted"/>
<evidence type="ECO:0000313" key="3">
    <source>
        <dbReference type="Proteomes" id="UP001281761"/>
    </source>
</evidence>
<keyword evidence="3" id="KW-1185">Reference proteome</keyword>
<accession>A0ABQ9YLN4</accession>
<reference evidence="2 3" key="1">
    <citation type="journal article" date="2022" name="bioRxiv">
        <title>Genomics of Preaxostyla Flagellates Illuminates Evolutionary Transitions and the Path Towards Mitochondrial Loss.</title>
        <authorList>
            <person name="Novak L.V.F."/>
            <person name="Treitli S.C."/>
            <person name="Pyrih J."/>
            <person name="Halakuc P."/>
            <person name="Pipaliya S.V."/>
            <person name="Vacek V."/>
            <person name="Brzon O."/>
            <person name="Soukal P."/>
            <person name="Eme L."/>
            <person name="Dacks J.B."/>
            <person name="Karnkowska A."/>
            <person name="Elias M."/>
            <person name="Hampl V."/>
        </authorList>
    </citation>
    <scope>NUCLEOTIDE SEQUENCE [LARGE SCALE GENOMIC DNA]</scope>
    <source>
        <strain evidence="2">NAU3</strain>
        <tissue evidence="2">Gut</tissue>
    </source>
</reference>
<sequence length="108" mass="12229">MEAEEEFNQRKSTKRKTHSKIKKIEVVTDAHSQRTTSVSTLTATPADPSTTPLPSPTDTNLTTPEQVVPSHASPMGEIFTFQIERGEQEIVDFVQQHRIENDRDETHE</sequence>
<feature type="compositionally biased region" description="Low complexity" evidence="1">
    <location>
        <begin position="39"/>
        <end position="64"/>
    </location>
</feature>
<evidence type="ECO:0000256" key="1">
    <source>
        <dbReference type="SAM" id="MobiDB-lite"/>
    </source>
</evidence>
<comment type="caution">
    <text evidence="2">The sequence shown here is derived from an EMBL/GenBank/DDBJ whole genome shotgun (WGS) entry which is preliminary data.</text>
</comment>
<feature type="compositionally biased region" description="Basic residues" evidence="1">
    <location>
        <begin position="11"/>
        <end position="21"/>
    </location>
</feature>
<protein>
    <submittedName>
        <fullName evidence="2">Uncharacterized protein</fullName>
    </submittedName>
</protein>
<feature type="compositionally biased region" description="Basic and acidic residues" evidence="1">
    <location>
        <begin position="22"/>
        <end position="32"/>
    </location>
</feature>
<dbReference type="EMBL" id="JARBJD010000002">
    <property type="protein sequence ID" value="KAK2964652.1"/>
    <property type="molecule type" value="Genomic_DNA"/>
</dbReference>
<organism evidence="2 3">
    <name type="scientific">Blattamonas nauphoetae</name>
    <dbReference type="NCBI Taxonomy" id="2049346"/>
    <lineage>
        <taxon>Eukaryota</taxon>
        <taxon>Metamonada</taxon>
        <taxon>Preaxostyla</taxon>
        <taxon>Oxymonadida</taxon>
        <taxon>Blattamonas</taxon>
    </lineage>
</organism>
<name>A0ABQ9YLN4_9EUKA</name>
<dbReference type="Proteomes" id="UP001281761">
    <property type="component" value="Unassembled WGS sequence"/>
</dbReference>